<dbReference type="EMBL" id="BPLR01005146">
    <property type="protein sequence ID" value="GIY00129.1"/>
    <property type="molecule type" value="Genomic_DNA"/>
</dbReference>
<reference evidence="1 2" key="1">
    <citation type="submission" date="2021-06" db="EMBL/GenBank/DDBJ databases">
        <title>Caerostris extrusa draft genome.</title>
        <authorList>
            <person name="Kono N."/>
            <person name="Arakawa K."/>
        </authorList>
    </citation>
    <scope>NUCLEOTIDE SEQUENCE [LARGE SCALE GENOMIC DNA]</scope>
</reference>
<accession>A0AAV4PVB9</accession>
<protein>
    <submittedName>
        <fullName evidence="1">Uncharacterized protein</fullName>
    </submittedName>
</protein>
<comment type="caution">
    <text evidence="1">The sequence shown here is derived from an EMBL/GenBank/DDBJ whole genome shotgun (WGS) entry which is preliminary data.</text>
</comment>
<gene>
    <name evidence="1" type="ORF">CEXT_308171</name>
</gene>
<dbReference type="AlphaFoldDB" id="A0AAV4PVB9"/>
<organism evidence="1 2">
    <name type="scientific">Caerostris extrusa</name>
    <name type="common">Bark spider</name>
    <name type="synonym">Caerostris bankana</name>
    <dbReference type="NCBI Taxonomy" id="172846"/>
    <lineage>
        <taxon>Eukaryota</taxon>
        <taxon>Metazoa</taxon>
        <taxon>Ecdysozoa</taxon>
        <taxon>Arthropoda</taxon>
        <taxon>Chelicerata</taxon>
        <taxon>Arachnida</taxon>
        <taxon>Araneae</taxon>
        <taxon>Araneomorphae</taxon>
        <taxon>Entelegynae</taxon>
        <taxon>Araneoidea</taxon>
        <taxon>Araneidae</taxon>
        <taxon>Caerostris</taxon>
    </lineage>
</organism>
<evidence type="ECO:0000313" key="2">
    <source>
        <dbReference type="Proteomes" id="UP001054945"/>
    </source>
</evidence>
<proteinExistence type="predicted"/>
<keyword evidence="2" id="KW-1185">Reference proteome</keyword>
<sequence length="132" mass="15030">MSSFCVIPVTRPIRAHGNEDEWNHRRPRLSLVTGGWSKLIMSGGMACQRCGNFRDFLEREVNVYFGHTEIFGGFFTTRFPNSYIPSTEGTCPAYTATSQSNVTYRKIVTNIECDHQDFEFVSHVKSIQVTPN</sequence>
<evidence type="ECO:0000313" key="1">
    <source>
        <dbReference type="EMBL" id="GIY00129.1"/>
    </source>
</evidence>
<dbReference type="Proteomes" id="UP001054945">
    <property type="component" value="Unassembled WGS sequence"/>
</dbReference>
<name>A0AAV4PVB9_CAEEX</name>